<dbReference type="EMBL" id="JAKOAV010000029">
    <property type="protein sequence ID" value="MDF9409357.1"/>
    <property type="molecule type" value="Genomic_DNA"/>
</dbReference>
<organism evidence="1 2">
    <name type="scientific">Pelotomaculum isophthalicicum JI</name>
    <dbReference type="NCBI Taxonomy" id="947010"/>
    <lineage>
        <taxon>Bacteria</taxon>
        <taxon>Bacillati</taxon>
        <taxon>Bacillota</taxon>
        <taxon>Clostridia</taxon>
        <taxon>Eubacteriales</taxon>
        <taxon>Desulfotomaculaceae</taxon>
        <taxon>Pelotomaculum</taxon>
    </lineage>
</organism>
<sequence length="82" mass="9034">MIPYNCGSGRCGAYDMEYIGGGDWKCPNCGKIVAFGEPDEDDEDSGESLSVWDAADIYFSNGCDEDYMFGYTHEELVKAHGQ</sequence>
<protein>
    <submittedName>
        <fullName evidence="1">Uncharacterized protein</fullName>
    </submittedName>
</protein>
<proteinExistence type="predicted"/>
<reference evidence="1" key="1">
    <citation type="submission" date="2022-02" db="EMBL/GenBank/DDBJ databases">
        <authorList>
            <person name="Leng L."/>
        </authorList>
    </citation>
    <scope>NUCLEOTIDE SEQUENCE</scope>
    <source>
        <strain evidence="1">JI</strain>
    </source>
</reference>
<dbReference type="AlphaFoldDB" id="A0A9X4JWI2"/>
<evidence type="ECO:0000313" key="2">
    <source>
        <dbReference type="Proteomes" id="UP001154312"/>
    </source>
</evidence>
<comment type="caution">
    <text evidence="1">The sequence shown here is derived from an EMBL/GenBank/DDBJ whole genome shotgun (WGS) entry which is preliminary data.</text>
</comment>
<gene>
    <name evidence="1" type="ORF">L7E55_13500</name>
</gene>
<dbReference type="RefSeq" id="WP_277444827.1">
    <property type="nucleotide sequence ID" value="NZ_JAKOAV010000029.1"/>
</dbReference>
<evidence type="ECO:0000313" key="1">
    <source>
        <dbReference type="EMBL" id="MDF9409357.1"/>
    </source>
</evidence>
<keyword evidence="2" id="KW-1185">Reference proteome</keyword>
<accession>A0A9X4JWI2</accession>
<name>A0A9X4JWI2_9FIRM</name>
<dbReference type="Proteomes" id="UP001154312">
    <property type="component" value="Unassembled WGS sequence"/>
</dbReference>